<evidence type="ECO:0000313" key="2">
    <source>
        <dbReference type="Proteomes" id="UP000294847"/>
    </source>
</evidence>
<dbReference type="Proteomes" id="UP000294847">
    <property type="component" value="Chromosome 1"/>
</dbReference>
<proteinExistence type="predicted"/>
<sequence length="89" mass="9450">MQFFQLATYFLGLAITVNAVSSQGTDVAADNAGLETRVASPMVQRRQVKKSKGSPNTIPCGFFSCTPDAKCVTDPPVDGKPGFKHCVKA</sequence>
<reference evidence="1 2" key="1">
    <citation type="journal article" date="2019" name="Mol. Biol. Evol.">
        <title>Blast fungal genomes show frequent chromosomal changes, gene gains and losses, and effector gene turnover.</title>
        <authorList>
            <person name="Gomez Luciano L.B."/>
            <person name="Jason Tsai I."/>
            <person name="Chuma I."/>
            <person name="Tosa Y."/>
            <person name="Chen Y.H."/>
            <person name="Li J.Y."/>
            <person name="Li M.Y."/>
            <person name="Jade Lu M.Y."/>
            <person name="Nakayashiki H."/>
            <person name="Li W.H."/>
        </authorList>
    </citation>
    <scope>NUCLEOTIDE SEQUENCE [LARGE SCALE GENOMIC DNA]</scope>
    <source>
        <strain evidence="1">MZ5-1-6</strain>
    </source>
</reference>
<dbReference type="EMBL" id="CP034204">
    <property type="protein sequence ID" value="QBZ53659.1"/>
    <property type="molecule type" value="Genomic_DNA"/>
</dbReference>
<dbReference type="AlphaFoldDB" id="A0A4P7MU13"/>
<protein>
    <submittedName>
        <fullName evidence="1">Uncharacterized protein</fullName>
    </submittedName>
</protein>
<organism evidence="1 2">
    <name type="scientific">Pyricularia oryzae</name>
    <name type="common">Rice blast fungus</name>
    <name type="synonym">Magnaporthe oryzae</name>
    <dbReference type="NCBI Taxonomy" id="318829"/>
    <lineage>
        <taxon>Eukaryota</taxon>
        <taxon>Fungi</taxon>
        <taxon>Dikarya</taxon>
        <taxon>Ascomycota</taxon>
        <taxon>Pezizomycotina</taxon>
        <taxon>Sordariomycetes</taxon>
        <taxon>Sordariomycetidae</taxon>
        <taxon>Magnaporthales</taxon>
        <taxon>Pyriculariaceae</taxon>
        <taxon>Pyricularia</taxon>
    </lineage>
</organism>
<evidence type="ECO:0000313" key="1">
    <source>
        <dbReference type="EMBL" id="QBZ53659.1"/>
    </source>
</evidence>
<dbReference type="VEuPathDB" id="FungiDB:M_BR32_EuGene_00137361"/>
<accession>A0A4P7MU13</accession>
<name>A0A4P7MU13_PYROR</name>
<gene>
    <name evidence="1" type="ORF">PoMZ_09347</name>
</gene>